<dbReference type="GO" id="GO:0030907">
    <property type="term" value="C:MBF transcription complex"/>
    <property type="evidence" value="ECO:0007669"/>
    <property type="project" value="TreeGrafter"/>
</dbReference>
<evidence type="ECO:0000256" key="2">
    <source>
        <dbReference type="ARBA" id="ARBA00022969"/>
    </source>
</evidence>
<protein>
    <recommendedName>
        <fullName evidence="8">HTH APSES-type domain-containing protein</fullName>
    </recommendedName>
</protein>
<dbReference type="VEuPathDB" id="FungiDB:BTJ68_07313"/>
<feature type="compositionally biased region" description="Polar residues" evidence="7">
    <location>
        <begin position="59"/>
        <end position="75"/>
    </location>
</feature>
<dbReference type="PANTHER" id="PTHR43828">
    <property type="entry name" value="ASPARAGINASE"/>
    <property type="match status" value="1"/>
</dbReference>
<evidence type="ECO:0000256" key="6">
    <source>
        <dbReference type="SAM" id="Coils"/>
    </source>
</evidence>
<organism evidence="9 10">
    <name type="scientific">Hortaea werneckii</name>
    <name type="common">Black yeast</name>
    <name type="synonym">Cladosporium werneckii</name>
    <dbReference type="NCBI Taxonomy" id="91943"/>
    <lineage>
        <taxon>Eukaryota</taxon>
        <taxon>Fungi</taxon>
        <taxon>Dikarya</taxon>
        <taxon>Ascomycota</taxon>
        <taxon>Pezizomycotina</taxon>
        <taxon>Dothideomycetes</taxon>
        <taxon>Dothideomycetidae</taxon>
        <taxon>Mycosphaerellales</taxon>
        <taxon>Teratosphaeriaceae</taxon>
        <taxon>Hortaea</taxon>
    </lineage>
</organism>
<feature type="domain" description="HTH APSES-type" evidence="8">
    <location>
        <begin position="100"/>
        <end position="207"/>
    </location>
</feature>
<dbReference type="FunFam" id="3.10.260.10:FF:000001">
    <property type="entry name" value="APSES transcription factor (MbpA)"/>
    <property type="match status" value="1"/>
</dbReference>
<dbReference type="InterPro" id="IPR018004">
    <property type="entry name" value="KilA/APSES_HTH"/>
</dbReference>
<feature type="region of interest" description="Disordered" evidence="7">
    <location>
        <begin position="762"/>
        <end position="853"/>
    </location>
</feature>
<keyword evidence="6" id="KW-0175">Coiled coil</keyword>
<dbReference type="SUPFAM" id="SSF54616">
    <property type="entry name" value="DNA-binding domain of Mlu1-box binding protein MBP1"/>
    <property type="match status" value="1"/>
</dbReference>
<accession>A0A3M7CFY0</accession>
<dbReference type="InterPro" id="IPR002110">
    <property type="entry name" value="Ankyrin_rpt"/>
</dbReference>
<dbReference type="SMART" id="SM00248">
    <property type="entry name" value="ANK"/>
    <property type="match status" value="3"/>
</dbReference>
<feature type="compositionally biased region" description="Polar residues" evidence="7">
    <location>
        <begin position="842"/>
        <end position="853"/>
    </location>
</feature>
<evidence type="ECO:0000313" key="10">
    <source>
        <dbReference type="Proteomes" id="UP000269539"/>
    </source>
</evidence>
<evidence type="ECO:0000256" key="3">
    <source>
        <dbReference type="ARBA" id="ARBA00023043"/>
    </source>
</evidence>
<feature type="coiled-coil region" evidence="6">
    <location>
        <begin position="715"/>
        <end position="742"/>
    </location>
</feature>
<evidence type="ECO:0000256" key="1">
    <source>
        <dbReference type="ARBA" id="ARBA00022737"/>
    </source>
</evidence>
<feature type="compositionally biased region" description="Low complexity" evidence="7">
    <location>
        <begin position="820"/>
        <end position="841"/>
    </location>
</feature>
<feature type="region of interest" description="Disordered" evidence="7">
    <location>
        <begin position="634"/>
        <end position="692"/>
    </location>
</feature>
<evidence type="ECO:0000313" key="9">
    <source>
        <dbReference type="EMBL" id="RMY50965.1"/>
    </source>
</evidence>
<dbReference type="GO" id="GO:0003677">
    <property type="term" value="F:DNA binding"/>
    <property type="evidence" value="ECO:0007669"/>
    <property type="project" value="InterPro"/>
</dbReference>
<dbReference type="InterPro" id="IPR003163">
    <property type="entry name" value="Tscrpt_reg_HTH_APSES-type"/>
</dbReference>
<feature type="region of interest" description="Disordered" evidence="7">
    <location>
        <begin position="304"/>
        <end position="352"/>
    </location>
</feature>
<feature type="compositionally biased region" description="Low complexity" evidence="7">
    <location>
        <begin position="19"/>
        <end position="29"/>
    </location>
</feature>
<dbReference type="GO" id="GO:0048315">
    <property type="term" value="P:conidium formation"/>
    <property type="evidence" value="ECO:0007669"/>
    <property type="project" value="UniProtKB-KW"/>
</dbReference>
<comment type="caution">
    <text evidence="9">The sequence shown here is derived from an EMBL/GenBank/DDBJ whole genome shotgun (WGS) entry which is preliminary data.</text>
</comment>
<reference evidence="9 10" key="1">
    <citation type="journal article" date="2018" name="BMC Genomics">
        <title>Genomic evidence for intraspecific hybridization in a clonal and extremely halotolerant yeast.</title>
        <authorList>
            <person name="Gostincar C."/>
            <person name="Stajich J.E."/>
            <person name="Zupancic J."/>
            <person name="Zalar P."/>
            <person name="Gunde-Cimerman N."/>
        </authorList>
    </citation>
    <scope>NUCLEOTIDE SEQUENCE [LARGE SCALE GENOMIC DNA]</scope>
    <source>
        <strain evidence="9 10">EXF-10513</strain>
    </source>
</reference>
<feature type="region of interest" description="Disordered" evidence="7">
    <location>
        <begin position="1"/>
        <end position="84"/>
    </location>
</feature>
<feature type="compositionally biased region" description="Polar residues" evidence="7">
    <location>
        <begin position="656"/>
        <end position="676"/>
    </location>
</feature>
<keyword evidence="4" id="KW-0183">Conidiation</keyword>
<feature type="region of interest" description="Disordered" evidence="7">
    <location>
        <begin position="940"/>
        <end position="967"/>
    </location>
</feature>
<dbReference type="PROSITE" id="PS50088">
    <property type="entry name" value="ANK_REPEAT"/>
    <property type="match status" value="2"/>
</dbReference>
<dbReference type="Proteomes" id="UP000269539">
    <property type="component" value="Unassembled WGS sequence"/>
</dbReference>
<dbReference type="InterPro" id="IPR036770">
    <property type="entry name" value="Ankyrin_rpt-contain_sf"/>
</dbReference>
<keyword evidence="3 5" id="KW-0040">ANK repeat</keyword>
<evidence type="ECO:0000259" key="8">
    <source>
        <dbReference type="PROSITE" id="PS51299"/>
    </source>
</evidence>
<evidence type="ECO:0000256" key="5">
    <source>
        <dbReference type="PROSITE-ProRule" id="PRU00023"/>
    </source>
</evidence>
<dbReference type="Pfam" id="PF04383">
    <property type="entry name" value="KilA-N"/>
    <property type="match status" value="1"/>
</dbReference>
<name>A0A3M7CFY0_HORWE</name>
<dbReference type="EMBL" id="QWIO01002763">
    <property type="protein sequence ID" value="RMY50965.1"/>
    <property type="molecule type" value="Genomic_DNA"/>
</dbReference>
<dbReference type="Gene3D" id="1.25.40.20">
    <property type="entry name" value="Ankyrin repeat-containing domain"/>
    <property type="match status" value="1"/>
</dbReference>
<evidence type="ECO:0000256" key="4">
    <source>
        <dbReference type="ARBA" id="ARBA00023321"/>
    </source>
</evidence>
<keyword evidence="2" id="KW-0749">Sporulation</keyword>
<dbReference type="PANTHER" id="PTHR43828:SF3">
    <property type="entry name" value="CHROMO DOMAIN-CONTAINING PROTEIN"/>
    <property type="match status" value="1"/>
</dbReference>
<dbReference type="PROSITE" id="PS51299">
    <property type="entry name" value="HTH_APSES"/>
    <property type="match status" value="1"/>
</dbReference>
<dbReference type="PROSITE" id="PS50297">
    <property type="entry name" value="ANK_REP_REGION"/>
    <property type="match status" value="1"/>
</dbReference>
<dbReference type="Gene3D" id="3.10.260.10">
    <property type="entry name" value="Transcription regulator HTH, APSES-type DNA-binding domain"/>
    <property type="match status" value="1"/>
</dbReference>
<proteinExistence type="predicted"/>
<sequence length="984" mass="105860">MASITAMPPTPQQSFSHMPPAQASPQGPSSQPPPPPPQPYGHGYSMSFDSPHGAPSPMHAQSQPVYSQTFPNGPMSNPGYARSFGDNYGPPRGYADKPQIYTAVYSGVSVYEMEIHGVACMRRRSDGWLNATQILKVAGVDKGKRTKVLEKEILTGEHEKVQGGYGKYQGTWISYRRGREFCRQYGVEDILKPLLDYDVSADGSGGHGQETPTKEQAMAANRKRFYNHNLDGRPQGPISNGTFFQNISPTTSVALAAMNKAARLNSPGPRPSSAQRPANMRRPSQQDLFPGDSQQIIMSEGSYNADGKYESGYGTQPNGVEPPRKRMRRDSQDEMAPPALPHDESMRSVTPTEPNESFMYETAASQAFFGPDGEPIAKPPLPTPTTEEQQEKINLILELFADPGRTDYASHDALTKLSGEDLNMPLDYSANNALHWAATLAKVPLLKLLIQRGANIWRGNAAGQSPLISAVLVNNCWERSCFPELLELFGPLIEVRDAQGRTILHHIAVSSGIKGRAPSSKYYLEALLEYLVRIGTQPNANISGAPSVAAAALQAQRNRHGETPASQEMSQGQKGSAVSLVRFLSHIVNARDKAGNTALNLVARIGNRSIIQQLLEIHADPSLPNYKGVSAKDFGVGGGDGSEQHQHSLMNGKIGGQSSVHATMPNTTAQQDSNSHGAADEDGNAAQGEENAGSQIEDLGQDLLSSMTNMLTQNLTQHKDLLKVRTEQIDRLNEQLREFSAMQKADLDRLQELKDRVRVRGERQAKVANLRRAVKERKEKKGAAATQSTDDKKLASHQPPPSDLEPAWLSDDSITSLLLPDPTADPSSASHSPSSTHPTPAQHSLLTTHPTLSQTSPTHLLATLRAYESHNAALASQAKDLSARSQELEALYRKVVSLCTGVEEEKVEGCLGGLIAAVESEQGGKGRGAGGALGGFGGGGGGGGVGRGDEDVRGKWRGAGNGDAERGGEDIGRVRGFLRRVDAG</sequence>
<dbReference type="GO" id="GO:0033309">
    <property type="term" value="C:SBF transcription complex"/>
    <property type="evidence" value="ECO:0007669"/>
    <property type="project" value="TreeGrafter"/>
</dbReference>
<feature type="repeat" description="ANK" evidence="5">
    <location>
        <begin position="594"/>
        <end position="626"/>
    </location>
</feature>
<dbReference type="GO" id="GO:0030435">
    <property type="term" value="P:sporulation resulting in formation of a cellular spore"/>
    <property type="evidence" value="ECO:0007669"/>
    <property type="project" value="UniProtKB-KW"/>
</dbReference>
<feature type="compositionally biased region" description="Pro residues" evidence="7">
    <location>
        <begin position="30"/>
        <end position="39"/>
    </location>
</feature>
<dbReference type="InterPro" id="IPR051642">
    <property type="entry name" value="SWI6-like"/>
</dbReference>
<dbReference type="SUPFAM" id="SSF48403">
    <property type="entry name" value="Ankyrin repeat"/>
    <property type="match status" value="1"/>
</dbReference>
<keyword evidence="1" id="KW-0677">Repeat</keyword>
<dbReference type="GO" id="GO:0003713">
    <property type="term" value="F:transcription coactivator activity"/>
    <property type="evidence" value="ECO:0007669"/>
    <property type="project" value="TreeGrafter"/>
</dbReference>
<dbReference type="Pfam" id="PF00023">
    <property type="entry name" value="Ank"/>
    <property type="match status" value="1"/>
</dbReference>
<dbReference type="AlphaFoldDB" id="A0A3M7CFY0"/>
<evidence type="ECO:0000256" key="7">
    <source>
        <dbReference type="SAM" id="MobiDB-lite"/>
    </source>
</evidence>
<feature type="repeat" description="ANK" evidence="5">
    <location>
        <begin position="429"/>
        <end position="461"/>
    </location>
</feature>
<dbReference type="InterPro" id="IPR036887">
    <property type="entry name" value="HTH_APSES_sf"/>
</dbReference>
<feature type="region of interest" description="Disordered" evidence="7">
    <location>
        <begin position="263"/>
        <end position="291"/>
    </location>
</feature>
<feature type="compositionally biased region" description="Polar residues" evidence="7">
    <location>
        <begin position="272"/>
        <end position="291"/>
    </location>
</feature>
<gene>
    <name evidence="9" type="ORF">D0864_14477</name>
</gene>
<dbReference type="SMART" id="SM01252">
    <property type="entry name" value="KilA-N"/>
    <property type="match status" value="1"/>
</dbReference>
<dbReference type="GO" id="GO:0001228">
    <property type="term" value="F:DNA-binding transcription activator activity, RNA polymerase II-specific"/>
    <property type="evidence" value="ECO:0007669"/>
    <property type="project" value="UniProtKB-ARBA"/>
</dbReference>